<proteinExistence type="predicted"/>
<feature type="compositionally biased region" description="Basic and acidic residues" evidence="1">
    <location>
        <begin position="95"/>
        <end position="112"/>
    </location>
</feature>
<feature type="region of interest" description="Disordered" evidence="1">
    <location>
        <begin position="657"/>
        <end position="678"/>
    </location>
</feature>
<reference evidence="2 3" key="1">
    <citation type="submission" date="2016-03" db="EMBL/GenBank/DDBJ databases">
        <authorList>
            <person name="Ploux O."/>
        </authorList>
    </citation>
    <scope>NUCLEOTIDE SEQUENCE [LARGE SCALE GENOMIC DNA]</scope>
    <source>
        <strain evidence="2 3">UAMH 11012</strain>
    </source>
</reference>
<dbReference type="Pfam" id="PF11951">
    <property type="entry name" value="Fungal_trans_2"/>
    <property type="match status" value="1"/>
</dbReference>
<dbReference type="Proteomes" id="UP000184330">
    <property type="component" value="Unassembled WGS sequence"/>
</dbReference>
<feature type="region of interest" description="Disordered" evidence="1">
    <location>
        <begin position="1028"/>
        <end position="1082"/>
    </location>
</feature>
<dbReference type="PANTHER" id="PTHR38166">
    <property type="entry name" value="C2H2-TYPE DOMAIN-CONTAINING PROTEIN-RELATED"/>
    <property type="match status" value="1"/>
</dbReference>
<evidence type="ECO:0000313" key="2">
    <source>
        <dbReference type="EMBL" id="CZR70255.1"/>
    </source>
</evidence>
<dbReference type="OrthoDB" id="3509362at2759"/>
<dbReference type="EMBL" id="FJOG01000116">
    <property type="protein sequence ID" value="CZR70255.1"/>
    <property type="molecule type" value="Genomic_DNA"/>
</dbReference>
<protein>
    <recommendedName>
        <fullName evidence="4">C2H2-type domain-containing protein</fullName>
    </recommendedName>
</protein>
<feature type="compositionally biased region" description="Low complexity" evidence="1">
    <location>
        <begin position="56"/>
        <end position="68"/>
    </location>
</feature>
<dbReference type="InterPro" id="IPR021858">
    <property type="entry name" value="Fun_TF"/>
</dbReference>
<name>A0A1L7XZ56_9HELO</name>
<feature type="compositionally biased region" description="Basic and acidic residues" evidence="1">
    <location>
        <begin position="780"/>
        <end position="792"/>
    </location>
</feature>
<organism evidence="2 3">
    <name type="scientific">Phialocephala subalpina</name>
    <dbReference type="NCBI Taxonomy" id="576137"/>
    <lineage>
        <taxon>Eukaryota</taxon>
        <taxon>Fungi</taxon>
        <taxon>Dikarya</taxon>
        <taxon>Ascomycota</taxon>
        <taxon>Pezizomycotina</taxon>
        <taxon>Leotiomycetes</taxon>
        <taxon>Helotiales</taxon>
        <taxon>Mollisiaceae</taxon>
        <taxon>Phialocephala</taxon>
        <taxon>Phialocephala fortinii species complex</taxon>
    </lineage>
</organism>
<dbReference type="PANTHER" id="PTHR38166:SF1">
    <property type="entry name" value="C2H2-TYPE DOMAIN-CONTAINING PROTEIN"/>
    <property type="match status" value="1"/>
</dbReference>
<evidence type="ECO:0000313" key="3">
    <source>
        <dbReference type="Proteomes" id="UP000184330"/>
    </source>
</evidence>
<feature type="compositionally biased region" description="Polar residues" evidence="1">
    <location>
        <begin position="29"/>
        <end position="49"/>
    </location>
</feature>
<feature type="compositionally biased region" description="Polar residues" evidence="1">
    <location>
        <begin position="1028"/>
        <end position="1056"/>
    </location>
</feature>
<feature type="region of interest" description="Disordered" evidence="1">
    <location>
        <begin position="83"/>
        <end position="121"/>
    </location>
</feature>
<feature type="compositionally biased region" description="Low complexity" evidence="1">
    <location>
        <begin position="1113"/>
        <end position="1124"/>
    </location>
</feature>
<feature type="compositionally biased region" description="Polar residues" evidence="1">
    <location>
        <begin position="1"/>
        <end position="10"/>
    </location>
</feature>
<feature type="compositionally biased region" description="Low complexity" evidence="1">
    <location>
        <begin position="760"/>
        <end position="771"/>
    </location>
</feature>
<accession>A0A1L7XZ56</accession>
<evidence type="ECO:0008006" key="4">
    <source>
        <dbReference type="Google" id="ProtNLM"/>
    </source>
</evidence>
<keyword evidence="3" id="KW-1185">Reference proteome</keyword>
<feature type="region of interest" description="Disordered" evidence="1">
    <location>
        <begin position="1094"/>
        <end position="1138"/>
    </location>
</feature>
<evidence type="ECO:0000256" key="1">
    <source>
        <dbReference type="SAM" id="MobiDB-lite"/>
    </source>
</evidence>
<gene>
    <name evidence="2" type="ORF">PAC_20156</name>
</gene>
<sequence>MENPAESQVGQRPIHPSPLKGASDEISTDEIQSQYNSNKISESLESPASSVFPIVTSPSSFTSPWSTSGFMTTESDEYREHELLTGEGGTADNRTAGRDATEEAERETKETPKNGPGLNSLRCEGYPAKTVWKSGKEKAEEGMATRRSQLRAEELIISTAQMQRDSNAMLNIKLQPIIPAVETAGDKMFFEHYIFRLSRILTVETEENHPFKDTLLQLAVKHIGLMHSILALSSKHIDFRSSYGIRFLQDHPELDIQTLQERSQFHHDRAMSELRSDIERQNSGDAVEKSNVIIPAIYGQMICLVLETLADPNPTGQHRIYLEAYSNLIQKYPPEDRDFIRFIQEFFKYHIFADELMYLPEGRARLGAVSDDSNIPTAIVQPESLHLLGVLDGLCFYMSKITNIRNKIRENIFHSIDPVVDYFLMYSAAEIDADIREWIPPGCEGETHYFLGLLCKQVLWVYLWRTIYPLKTVNWNPEPRITQAVDDGLSLLIKVEPNDCNQSLLLLPTFIIGCATFKPEQREPIRIAIRKIKAYTGFRNSDPVLKVLEQVWSYMDEKDEKSWDWQRVAADMGIDVLVTSGAAFPSGSSGPRFDNKQTHYPGKPVLKEEEHIKSSERIISHSTMGSTGSISAWIGQQQILDIKRKTPKGDVLSGNLANQHLGKTSPYPSQSQDDVSEYTCDTGSEFSEDEFQGAGMICTDFLVSGITEGERKFFIDASRAFWDVWNRDFLLIISKCVGQVTPRTCGGSSSNYVAQYQPGSAATTSSNASNSMRSIGKRKRSDDEPPEDDRGQGPKRPMVGISPPNDDSSAIRFACPFRKRDPRKYNMHHDEGKWQTCAISSWPTVARVKGHLYRRHKEKPRCVRCWLYFQSDEYLKIHLKAETICPIRPEPHIESVTPDMITRLRCRRNMPEAEEERWKAMYQILFPDTKDEDVPSPLFEKVADSLAQRQTNDSTDLTIEETMRQQVPQFVIRRLEVEVRGMGLDDGTSLLDDQGHLQERLSTLITRLIHEAQDEASASYLQRTLTSIPAPSQFPTPADSSIFRSTSRPPNLTTRATHLRENESMSSPQLSQNSQYQNSRVSGTQFNNTQNYQMAQTGQAPHHRDSDHGNTPSSSSTGLQASGSNADSIPNLPEYDADEGTAFSMQGIQQLQYSLPESFPLINDETGEEIGFDTWYQLCGET</sequence>
<dbReference type="STRING" id="576137.A0A1L7XZ56"/>
<feature type="region of interest" description="Disordered" evidence="1">
    <location>
        <begin position="1"/>
        <end position="69"/>
    </location>
</feature>
<feature type="region of interest" description="Disordered" evidence="1">
    <location>
        <begin position="759"/>
        <end position="811"/>
    </location>
</feature>
<dbReference type="AlphaFoldDB" id="A0A1L7XZ56"/>
<feature type="compositionally biased region" description="Polar residues" evidence="1">
    <location>
        <begin position="1064"/>
        <end position="1082"/>
    </location>
</feature>